<accession>A0AAV8ESR6</accession>
<dbReference type="GO" id="GO:0043622">
    <property type="term" value="P:cortical microtubule organization"/>
    <property type="evidence" value="ECO:0007669"/>
    <property type="project" value="TreeGrafter"/>
</dbReference>
<name>A0AAV8ESR6_9POAL</name>
<feature type="region of interest" description="Disordered" evidence="1">
    <location>
        <begin position="1"/>
        <end position="26"/>
    </location>
</feature>
<evidence type="ECO:0000313" key="2">
    <source>
        <dbReference type="EMBL" id="KAJ4781353.1"/>
    </source>
</evidence>
<sequence>MSQNRGSRQSPMRERKPSFTARILQGKKIKDESLDLFSWLRKSPNPASPEVGKNNVLSQHGRVQGKTKRIANAKLETDDLLSPDVGKNEFNWLLTPPVSPLHPIYQQSSSTVQKEREITPKVKARSVSASRPSRLSQEASNSTMITKMARSSSVTRSSVLTNSTSNNVRRSSLPNTMSRSSSSGTLSNNHSSLKTTKPSPVSSLAVSNSKLPSSVTRPGAPRPPSPAKTRNGRTTQTPVPERPKSSPNATSHTPRTTTNPRAPTPPRRTASSTAQPPLTIPRSSSLSRLPSHEIRSTKTAKPPEKSISTVKQRLVGTRPSVSMNQRPATSPVTTPRKNMARSQFGENLGKSRLGSMSQGKKTGLPAGTTTQKALFKQVLAIDQSTISRTRSRKSLDASTKQSSTRQSGGDHPRATTYPRSNSSRLPAPRNRTEITSRSSGKIVPTDEATSSDRALSEEGSVRPLSDIFESSRYDFLMKEDARNMSWLRGDDEMSLRCPSFHRFDLPPEPFGE</sequence>
<organism evidence="2 3">
    <name type="scientific">Rhynchospora pubera</name>
    <dbReference type="NCBI Taxonomy" id="906938"/>
    <lineage>
        <taxon>Eukaryota</taxon>
        <taxon>Viridiplantae</taxon>
        <taxon>Streptophyta</taxon>
        <taxon>Embryophyta</taxon>
        <taxon>Tracheophyta</taxon>
        <taxon>Spermatophyta</taxon>
        <taxon>Magnoliopsida</taxon>
        <taxon>Liliopsida</taxon>
        <taxon>Poales</taxon>
        <taxon>Cyperaceae</taxon>
        <taxon>Cyperoideae</taxon>
        <taxon>Rhynchosporeae</taxon>
        <taxon>Rhynchospora</taxon>
    </lineage>
</organism>
<feature type="compositionally biased region" description="Polar residues" evidence="1">
    <location>
        <begin position="193"/>
        <end position="216"/>
    </location>
</feature>
<dbReference type="EMBL" id="JAMFTS010000003">
    <property type="protein sequence ID" value="KAJ4781353.1"/>
    <property type="molecule type" value="Genomic_DNA"/>
</dbReference>
<feature type="region of interest" description="Disordered" evidence="1">
    <location>
        <begin position="387"/>
        <end position="463"/>
    </location>
</feature>
<keyword evidence="2" id="KW-0396">Initiation factor</keyword>
<gene>
    <name evidence="2" type="ORF">LUZ62_065610</name>
</gene>
<feature type="compositionally biased region" description="Polar residues" evidence="1">
    <location>
        <begin position="319"/>
        <end position="345"/>
    </location>
</feature>
<feature type="compositionally biased region" description="Low complexity" evidence="1">
    <location>
        <begin position="253"/>
        <end position="274"/>
    </location>
</feature>
<dbReference type="Proteomes" id="UP001140206">
    <property type="component" value="Chromosome 3"/>
</dbReference>
<feature type="compositionally biased region" description="Polar residues" evidence="1">
    <location>
        <begin position="1"/>
        <end position="10"/>
    </location>
</feature>
<keyword evidence="2" id="KW-0648">Protein biosynthesis</keyword>
<feature type="compositionally biased region" description="Polar residues" evidence="1">
    <location>
        <begin position="127"/>
        <end position="145"/>
    </location>
</feature>
<feature type="region of interest" description="Disordered" evidence="1">
    <location>
        <begin position="105"/>
        <end position="370"/>
    </location>
</feature>
<reference evidence="2" key="1">
    <citation type="submission" date="2022-08" db="EMBL/GenBank/DDBJ databases">
        <authorList>
            <person name="Marques A."/>
        </authorList>
    </citation>
    <scope>NUCLEOTIDE SEQUENCE</scope>
    <source>
        <strain evidence="2">RhyPub2mFocal</strain>
        <tissue evidence="2">Leaves</tissue>
    </source>
</reference>
<feature type="compositionally biased region" description="Low complexity" evidence="1">
    <location>
        <begin position="150"/>
        <end position="192"/>
    </location>
</feature>
<feature type="compositionally biased region" description="Basic and acidic residues" evidence="1">
    <location>
        <begin position="290"/>
        <end position="304"/>
    </location>
</feature>
<proteinExistence type="predicted"/>
<dbReference type="PANTHER" id="PTHR31949">
    <property type="entry name" value="GASTRIC MUCIN-LIKE PROTEIN"/>
    <property type="match status" value="1"/>
</dbReference>
<evidence type="ECO:0000313" key="3">
    <source>
        <dbReference type="Proteomes" id="UP001140206"/>
    </source>
</evidence>
<feature type="compositionally biased region" description="Polar residues" evidence="1">
    <location>
        <begin position="396"/>
        <end position="407"/>
    </location>
</feature>
<dbReference type="GO" id="GO:0003743">
    <property type="term" value="F:translation initiation factor activity"/>
    <property type="evidence" value="ECO:0007669"/>
    <property type="project" value="UniProtKB-KW"/>
</dbReference>
<dbReference type="GO" id="GO:0055028">
    <property type="term" value="C:cortical microtubule"/>
    <property type="evidence" value="ECO:0007669"/>
    <property type="project" value="TreeGrafter"/>
</dbReference>
<dbReference type="AlphaFoldDB" id="A0AAV8ESR6"/>
<dbReference type="PANTHER" id="PTHR31949:SF2">
    <property type="entry name" value="OS05G0480600 PROTEIN"/>
    <property type="match status" value="1"/>
</dbReference>
<keyword evidence="3" id="KW-1185">Reference proteome</keyword>
<feature type="region of interest" description="Disordered" evidence="1">
    <location>
        <begin position="42"/>
        <end position="66"/>
    </location>
</feature>
<comment type="caution">
    <text evidence="2">The sequence shown here is derived from an EMBL/GenBank/DDBJ whole genome shotgun (WGS) entry which is preliminary data.</text>
</comment>
<protein>
    <submittedName>
        <fullName evidence="2">Translation initiation factor IF-2</fullName>
    </submittedName>
</protein>
<evidence type="ECO:0000256" key="1">
    <source>
        <dbReference type="SAM" id="MobiDB-lite"/>
    </source>
</evidence>